<dbReference type="AlphaFoldDB" id="A0A0B1TQA6"/>
<keyword evidence="3" id="KW-1185">Reference proteome</keyword>
<evidence type="ECO:0000313" key="3">
    <source>
        <dbReference type="Proteomes" id="UP000053660"/>
    </source>
</evidence>
<sequence>MVISYDCHTAVSNPDGGYHQRTAEYPSLLSVPSRRTSARHSKSVQQGNVPESSRLLLRRPPR</sequence>
<gene>
    <name evidence="2" type="ORF">OESDEN_00305</name>
</gene>
<protein>
    <submittedName>
        <fullName evidence="2">Uncharacterized protein</fullName>
    </submittedName>
</protein>
<reference evidence="2 3" key="1">
    <citation type="submission" date="2014-03" db="EMBL/GenBank/DDBJ databases">
        <title>Draft genome of the hookworm Oesophagostomum dentatum.</title>
        <authorList>
            <person name="Mitreva M."/>
        </authorList>
    </citation>
    <scope>NUCLEOTIDE SEQUENCE [LARGE SCALE GENOMIC DNA]</scope>
    <source>
        <strain evidence="2 3">OD-Hann</strain>
    </source>
</reference>
<proteinExistence type="predicted"/>
<dbReference type="Proteomes" id="UP000053660">
    <property type="component" value="Unassembled WGS sequence"/>
</dbReference>
<organism evidence="2 3">
    <name type="scientific">Oesophagostomum dentatum</name>
    <name type="common">Nodular worm</name>
    <dbReference type="NCBI Taxonomy" id="61180"/>
    <lineage>
        <taxon>Eukaryota</taxon>
        <taxon>Metazoa</taxon>
        <taxon>Ecdysozoa</taxon>
        <taxon>Nematoda</taxon>
        <taxon>Chromadorea</taxon>
        <taxon>Rhabditida</taxon>
        <taxon>Rhabditina</taxon>
        <taxon>Rhabditomorpha</taxon>
        <taxon>Strongyloidea</taxon>
        <taxon>Strongylidae</taxon>
        <taxon>Oesophagostomum</taxon>
    </lineage>
</organism>
<evidence type="ECO:0000313" key="2">
    <source>
        <dbReference type="EMBL" id="KHJ99698.1"/>
    </source>
</evidence>
<name>A0A0B1TQA6_OESDE</name>
<dbReference type="EMBL" id="KN549208">
    <property type="protein sequence ID" value="KHJ99698.1"/>
    <property type="molecule type" value="Genomic_DNA"/>
</dbReference>
<accession>A0A0B1TQA6</accession>
<feature type="region of interest" description="Disordered" evidence="1">
    <location>
        <begin position="29"/>
        <end position="62"/>
    </location>
</feature>
<evidence type="ECO:0000256" key="1">
    <source>
        <dbReference type="SAM" id="MobiDB-lite"/>
    </source>
</evidence>